<keyword evidence="14" id="KW-1185">Reference proteome</keyword>
<feature type="compositionally biased region" description="Pro residues" evidence="10">
    <location>
        <begin position="1048"/>
        <end position="1066"/>
    </location>
</feature>
<evidence type="ECO:0000313" key="14">
    <source>
        <dbReference type="Proteomes" id="UP000027265"/>
    </source>
</evidence>
<gene>
    <name evidence="13" type="ORF">JAAARDRAFT_120333</name>
</gene>
<feature type="compositionally biased region" description="Low complexity" evidence="10">
    <location>
        <begin position="559"/>
        <end position="584"/>
    </location>
</feature>
<feature type="compositionally biased region" description="Polar residues" evidence="10">
    <location>
        <begin position="636"/>
        <end position="648"/>
    </location>
</feature>
<keyword evidence="9" id="KW-0175">Coiled coil</keyword>
<dbReference type="OrthoDB" id="26740at2759"/>
<feature type="compositionally biased region" description="Polar residues" evidence="10">
    <location>
        <begin position="506"/>
        <end position="516"/>
    </location>
</feature>
<evidence type="ECO:0000256" key="3">
    <source>
        <dbReference type="ARBA" id="ARBA00022692"/>
    </source>
</evidence>
<evidence type="ECO:0000256" key="9">
    <source>
        <dbReference type="SAM" id="Coils"/>
    </source>
</evidence>
<keyword evidence="3 11" id="KW-0812">Transmembrane</keyword>
<feature type="compositionally biased region" description="Acidic residues" evidence="10">
    <location>
        <begin position="626"/>
        <end position="635"/>
    </location>
</feature>
<dbReference type="EMBL" id="KL197710">
    <property type="protein sequence ID" value="KDQ63043.1"/>
    <property type="molecule type" value="Genomic_DNA"/>
</dbReference>
<feature type="transmembrane region" description="Helical" evidence="11">
    <location>
        <begin position="7"/>
        <end position="31"/>
    </location>
</feature>
<dbReference type="GO" id="GO:1990456">
    <property type="term" value="P:mitochondrion-endoplasmic reticulum membrane tethering"/>
    <property type="evidence" value="ECO:0007669"/>
    <property type="project" value="TreeGrafter"/>
</dbReference>
<feature type="compositionally biased region" description="Low complexity" evidence="10">
    <location>
        <begin position="600"/>
        <end position="616"/>
    </location>
</feature>
<name>A0A067Q7L9_9AGAM</name>
<dbReference type="Pfam" id="PF10296">
    <property type="entry name" value="MMM1"/>
    <property type="match status" value="1"/>
</dbReference>
<dbReference type="STRING" id="933084.A0A067Q7L9"/>
<evidence type="ECO:0000256" key="7">
    <source>
        <dbReference type="ARBA" id="ARBA00023121"/>
    </source>
</evidence>
<evidence type="ECO:0000256" key="10">
    <source>
        <dbReference type="SAM" id="MobiDB-lite"/>
    </source>
</evidence>
<feature type="compositionally biased region" description="Pro residues" evidence="10">
    <location>
        <begin position="961"/>
        <end position="982"/>
    </location>
</feature>
<dbReference type="InterPro" id="IPR019411">
    <property type="entry name" value="MMM1_dom"/>
</dbReference>
<feature type="region of interest" description="Disordered" evidence="10">
    <location>
        <begin position="504"/>
        <end position="532"/>
    </location>
</feature>
<keyword evidence="8 11" id="KW-0472">Membrane</keyword>
<feature type="compositionally biased region" description="Polar residues" evidence="10">
    <location>
        <begin position="995"/>
        <end position="1005"/>
    </location>
</feature>
<feature type="region of interest" description="Disordered" evidence="10">
    <location>
        <begin position="49"/>
        <end position="74"/>
    </location>
</feature>
<keyword evidence="7" id="KW-0446">Lipid-binding</keyword>
<dbReference type="GO" id="GO:0008289">
    <property type="term" value="F:lipid binding"/>
    <property type="evidence" value="ECO:0007669"/>
    <property type="project" value="UniProtKB-KW"/>
</dbReference>
<feature type="compositionally biased region" description="Low complexity" evidence="10">
    <location>
        <begin position="649"/>
        <end position="670"/>
    </location>
</feature>
<dbReference type="GO" id="GO:0005789">
    <property type="term" value="C:endoplasmic reticulum membrane"/>
    <property type="evidence" value="ECO:0007669"/>
    <property type="project" value="UniProtKB-SubCell"/>
</dbReference>
<feature type="region of interest" description="Disordered" evidence="10">
    <location>
        <begin position="555"/>
        <end position="1073"/>
    </location>
</feature>
<keyword evidence="2" id="KW-0813">Transport</keyword>
<keyword evidence="5 11" id="KW-1133">Transmembrane helix</keyword>
<sequence length="1073" mass="117241">MSFKTLVYAYVLGGLTFIPLVILAFIFVTVYTSVPVGDPDVDKPVKTKLQEEAQTSDSEVPPSPPPSDLNDLPKTRKGWLTVRRTFEESASDGSYVQLVRSYLDARSKDPKKSRPKDMWYVVLKGKVLYLYEDEAMTECEAAIELGGHDVVIYPEGLLDGELFAKRNAICLKPKAPLETGLPSVTKEMKLEVENVEEKVEEKGGNVKKKQKEREKLAEEEKVKAMARQQALDPSTPWFIFVKSNVEMEDWYLAFVHASDHPANSSTLSPLLPIFKPSDMEHLVSTLDEQPDVIPMRWLNALIGRIFFSYYRTQTLESYIIGRLMKKLSKVKRPTFLTDVVVKEVTVGDSAPTFSKPMLKELTKEGDAALEVRLHFKGEIRITIQATATINLGTRFKSYTVKLVLAAVLRELDGNLLVKVKRPPSNRIWYAFTQMPKMVLDVEPVVSERQITWSMILSTIEAKMKEIILESVVLPNMDDIAFFESLKYEHRGGIWADACRHEHAPTLDSNPSTSGEPATSPPTPIPEMIPGETESVPVARPHSAEDLTIPATFPLTATISAPPSSDRTSSLSSQPRSRTSPSEEIPIPPSDPSSGEASAERTPTISSSDTSRSTPPDKLSFPTEPVEFTEDDEGSVESETSTHLTTNSLRRTPSQRSTASSSRARSVSSSSDRNRADSDSSHTPSKPPNQFRSSVVGTSPSSFFSTLKSRAGDKQALSNTAKEAMRKWGVNWGGLKRENTGGSNFQGGNSGDEDGEAVNGSHKSKTSYADVWASVTERRERGRPYREDNGQSSAPIPIPGAGRATDSDSSRSPPPAEHANSQEGNLEVPQISRHGSTSPERASYTAPAISRSANESRTPDDRADVDDEPDPPIHTQPPQARTMTIPGIHASHRGEVMSMGYAPPPTTPLNPASDNNKLRNPAMQSVYRLLKSPILSPQPQPPRPASEPIVQVDVDHSHEDPPPLPLASPPPVHSRPTPPPLPPRSTSTAVNRISDAGNSTSETLSPASAALKSIVTKDDNSRRVSLDANGHIPSSLASEDAPSGNIDPPVLPAPAIPDRPRGPPLPPRRQQTLS</sequence>
<feature type="domain" description="SMP-LTD" evidence="12">
    <location>
        <begin position="291"/>
        <end position="482"/>
    </location>
</feature>
<evidence type="ECO:0000256" key="8">
    <source>
        <dbReference type="ARBA" id="ARBA00023136"/>
    </source>
</evidence>
<feature type="compositionally biased region" description="Basic and acidic residues" evidence="10">
    <location>
        <begin position="775"/>
        <end position="788"/>
    </location>
</feature>
<dbReference type="PANTHER" id="PTHR13466">
    <property type="entry name" value="TEX2 PROTEIN-RELATED"/>
    <property type="match status" value="1"/>
</dbReference>
<evidence type="ECO:0000259" key="12">
    <source>
        <dbReference type="PROSITE" id="PS51847"/>
    </source>
</evidence>
<proteinExistence type="predicted"/>
<protein>
    <recommendedName>
        <fullName evidence="12">SMP-LTD domain-containing protein</fullName>
    </recommendedName>
</protein>
<dbReference type="HOGENOM" id="CLU_005129_1_0_1"/>
<evidence type="ECO:0000256" key="5">
    <source>
        <dbReference type="ARBA" id="ARBA00022989"/>
    </source>
</evidence>
<organism evidence="13 14">
    <name type="scientific">Jaapia argillacea MUCL 33604</name>
    <dbReference type="NCBI Taxonomy" id="933084"/>
    <lineage>
        <taxon>Eukaryota</taxon>
        <taxon>Fungi</taxon>
        <taxon>Dikarya</taxon>
        <taxon>Basidiomycota</taxon>
        <taxon>Agaricomycotina</taxon>
        <taxon>Agaricomycetes</taxon>
        <taxon>Agaricomycetidae</taxon>
        <taxon>Jaapiales</taxon>
        <taxon>Jaapiaceae</taxon>
        <taxon>Jaapia</taxon>
    </lineage>
</organism>
<evidence type="ECO:0000256" key="6">
    <source>
        <dbReference type="ARBA" id="ARBA00023055"/>
    </source>
</evidence>
<feature type="compositionally biased region" description="Basic and acidic residues" evidence="10">
    <location>
        <begin position="1014"/>
        <end position="1024"/>
    </location>
</feature>
<dbReference type="InterPro" id="IPR031468">
    <property type="entry name" value="SMP_LBD"/>
</dbReference>
<evidence type="ECO:0000256" key="4">
    <source>
        <dbReference type="ARBA" id="ARBA00022824"/>
    </source>
</evidence>
<dbReference type="CDD" id="cd21675">
    <property type="entry name" value="SMP_TEX2"/>
    <property type="match status" value="1"/>
</dbReference>
<feature type="coiled-coil region" evidence="9">
    <location>
        <begin position="192"/>
        <end position="229"/>
    </location>
</feature>
<reference evidence="14" key="1">
    <citation type="journal article" date="2014" name="Proc. Natl. Acad. Sci. U.S.A.">
        <title>Extensive sampling of basidiomycete genomes demonstrates inadequacy of the white-rot/brown-rot paradigm for wood decay fungi.</title>
        <authorList>
            <person name="Riley R."/>
            <person name="Salamov A.A."/>
            <person name="Brown D.W."/>
            <person name="Nagy L.G."/>
            <person name="Floudas D."/>
            <person name="Held B.W."/>
            <person name="Levasseur A."/>
            <person name="Lombard V."/>
            <person name="Morin E."/>
            <person name="Otillar R."/>
            <person name="Lindquist E.A."/>
            <person name="Sun H."/>
            <person name="LaButti K.M."/>
            <person name="Schmutz J."/>
            <person name="Jabbour D."/>
            <person name="Luo H."/>
            <person name="Baker S.E."/>
            <person name="Pisabarro A.G."/>
            <person name="Walton J.D."/>
            <person name="Blanchette R.A."/>
            <person name="Henrissat B."/>
            <person name="Martin F."/>
            <person name="Cullen D."/>
            <person name="Hibbett D.S."/>
            <person name="Grigoriev I.V."/>
        </authorList>
    </citation>
    <scope>NUCLEOTIDE SEQUENCE [LARGE SCALE GENOMIC DNA]</scope>
    <source>
        <strain evidence="14">MUCL 33604</strain>
    </source>
</reference>
<keyword evidence="4" id="KW-0256">Endoplasmic reticulum</keyword>
<dbReference type="Proteomes" id="UP000027265">
    <property type="component" value="Unassembled WGS sequence"/>
</dbReference>
<dbReference type="GO" id="GO:0015914">
    <property type="term" value="P:phospholipid transport"/>
    <property type="evidence" value="ECO:0007669"/>
    <property type="project" value="TreeGrafter"/>
</dbReference>
<evidence type="ECO:0000256" key="1">
    <source>
        <dbReference type="ARBA" id="ARBA00004586"/>
    </source>
</evidence>
<evidence type="ECO:0000256" key="11">
    <source>
        <dbReference type="SAM" id="Phobius"/>
    </source>
</evidence>
<feature type="compositionally biased region" description="Polar residues" evidence="10">
    <location>
        <begin position="681"/>
        <end position="707"/>
    </location>
</feature>
<dbReference type="GO" id="GO:0032865">
    <property type="term" value="C:ERMES complex"/>
    <property type="evidence" value="ECO:0007669"/>
    <property type="project" value="TreeGrafter"/>
</dbReference>
<accession>A0A067Q7L9</accession>
<comment type="subcellular location">
    <subcellularLocation>
        <location evidence="1">Endoplasmic reticulum membrane</location>
    </subcellularLocation>
</comment>
<dbReference type="AlphaFoldDB" id="A0A067Q7L9"/>
<feature type="compositionally biased region" description="Pro residues" evidence="10">
    <location>
        <begin position="935"/>
        <end position="944"/>
    </location>
</feature>
<evidence type="ECO:0000313" key="13">
    <source>
        <dbReference type="EMBL" id="KDQ63043.1"/>
    </source>
</evidence>
<dbReference type="PANTHER" id="PTHR13466:SF19">
    <property type="entry name" value="NUCLEUS-VACUOLE JUNCTION PROTEIN 2"/>
    <property type="match status" value="1"/>
</dbReference>
<dbReference type="PROSITE" id="PS51847">
    <property type="entry name" value="SMP"/>
    <property type="match status" value="1"/>
</dbReference>
<dbReference type="InParanoid" id="A0A067Q7L9"/>
<evidence type="ECO:0000256" key="2">
    <source>
        <dbReference type="ARBA" id="ARBA00022448"/>
    </source>
</evidence>
<keyword evidence="6" id="KW-0445">Lipid transport</keyword>